<protein>
    <submittedName>
        <fullName evidence="1">Uncharacterized protein</fullName>
    </submittedName>
</protein>
<dbReference type="EMBL" id="JARXIC010000011">
    <property type="protein sequence ID" value="MDQ8194489.1"/>
    <property type="molecule type" value="Genomic_DNA"/>
</dbReference>
<organism evidence="1 2">
    <name type="scientific">Thalassobacterium sedimentorum</name>
    <dbReference type="NCBI Taxonomy" id="3041258"/>
    <lineage>
        <taxon>Bacteria</taxon>
        <taxon>Pseudomonadati</taxon>
        <taxon>Verrucomicrobiota</taxon>
        <taxon>Opitutia</taxon>
        <taxon>Puniceicoccales</taxon>
        <taxon>Coraliomargaritaceae</taxon>
        <taxon>Thalassobacterium</taxon>
    </lineage>
</organism>
<dbReference type="Proteomes" id="UP001243717">
    <property type="component" value="Unassembled WGS sequence"/>
</dbReference>
<proteinExistence type="predicted"/>
<evidence type="ECO:0000313" key="1">
    <source>
        <dbReference type="EMBL" id="MDQ8194489.1"/>
    </source>
</evidence>
<sequence length="317" mass="35715">MAQKKISLSAYGIHIRETKNGKKGEFVDLTNFGGNDFFDALSTYTDVADTTFTDIVEMSKVLSFTKQELMIKSELISGIISSGDYGYEADIYDTVKKEKTHTKTVKEAEVVPFYYLAYVPKNQQSGILILQRFGTFGITSVFRRWINAIFEKEFPDYSFSIYPLVPQNYAKQLFNENNLLKITLRKNYLPTDLSDAIGSKFLPSSGTKVDYTISAKEDIKDLRLKIARKIKSLNSASYIADFSEIVDQTKIDYDEVIVTMDLGGAKRKVNLGKLDCLHPSLDITEEVDKKASGHPSYNSIHGLAKSYCNKLKPSLCI</sequence>
<gene>
    <name evidence="1" type="ORF">QEH59_08625</name>
</gene>
<dbReference type="RefSeq" id="WP_308984964.1">
    <property type="nucleotide sequence ID" value="NZ_JARXIC010000011.1"/>
</dbReference>
<reference evidence="1 2" key="1">
    <citation type="submission" date="2023-04" db="EMBL/GenBank/DDBJ databases">
        <title>A novel bacteria isolated from coastal sediment.</title>
        <authorList>
            <person name="Liu X.-J."/>
            <person name="Du Z.-J."/>
        </authorList>
    </citation>
    <scope>NUCLEOTIDE SEQUENCE [LARGE SCALE GENOMIC DNA]</scope>
    <source>
        <strain evidence="1 2">SDUM461004</strain>
    </source>
</reference>
<accession>A0ABU1AIB7</accession>
<keyword evidence="2" id="KW-1185">Reference proteome</keyword>
<name>A0ABU1AIB7_9BACT</name>
<evidence type="ECO:0000313" key="2">
    <source>
        <dbReference type="Proteomes" id="UP001243717"/>
    </source>
</evidence>
<comment type="caution">
    <text evidence="1">The sequence shown here is derived from an EMBL/GenBank/DDBJ whole genome shotgun (WGS) entry which is preliminary data.</text>
</comment>